<evidence type="ECO:0000256" key="1">
    <source>
        <dbReference type="ARBA" id="ARBA00004651"/>
    </source>
</evidence>
<evidence type="ECO:0000256" key="2">
    <source>
        <dbReference type="ARBA" id="ARBA00022475"/>
    </source>
</evidence>
<dbReference type="STRING" id="1798384.A3D03_00095"/>
<feature type="transmembrane region" description="Helical" evidence="8">
    <location>
        <begin position="175"/>
        <end position="191"/>
    </location>
</feature>
<proteinExistence type="predicted"/>
<comment type="caution">
    <text evidence="10">The sequence shown here is derived from an EMBL/GenBank/DDBJ whole genome shotgun (WGS) entry which is preliminary data.</text>
</comment>
<feature type="transmembrane region" description="Helical" evidence="8">
    <location>
        <begin position="80"/>
        <end position="98"/>
    </location>
</feature>
<accession>A0A1F6A7N5</accession>
<dbReference type="GO" id="GO:0005886">
    <property type="term" value="C:plasma membrane"/>
    <property type="evidence" value="ECO:0007669"/>
    <property type="project" value="UniProtKB-SubCell"/>
</dbReference>
<dbReference type="EMBL" id="MFJN01000037">
    <property type="protein sequence ID" value="OGG20695.1"/>
    <property type="molecule type" value="Genomic_DNA"/>
</dbReference>
<dbReference type="AlphaFoldDB" id="A0A1F6A7N5"/>
<keyword evidence="5 8" id="KW-0812">Transmembrane</keyword>
<gene>
    <name evidence="10" type="ORF">A3D03_00095</name>
</gene>
<dbReference type="GO" id="GO:0016763">
    <property type="term" value="F:pentosyltransferase activity"/>
    <property type="evidence" value="ECO:0007669"/>
    <property type="project" value="TreeGrafter"/>
</dbReference>
<dbReference type="Proteomes" id="UP000177092">
    <property type="component" value="Unassembled WGS sequence"/>
</dbReference>
<feature type="transmembrane region" description="Helical" evidence="8">
    <location>
        <begin position="130"/>
        <end position="149"/>
    </location>
</feature>
<comment type="subcellular location">
    <subcellularLocation>
        <location evidence="1">Cell membrane</location>
        <topology evidence="1">Multi-pass membrane protein</topology>
    </subcellularLocation>
</comment>
<reference evidence="10 11" key="1">
    <citation type="journal article" date="2016" name="Nat. Commun.">
        <title>Thousands of microbial genomes shed light on interconnected biogeochemical processes in an aquifer system.</title>
        <authorList>
            <person name="Anantharaman K."/>
            <person name="Brown C.T."/>
            <person name="Hug L.A."/>
            <person name="Sharon I."/>
            <person name="Castelle C.J."/>
            <person name="Probst A.J."/>
            <person name="Thomas B.C."/>
            <person name="Singh A."/>
            <person name="Wilkins M.J."/>
            <person name="Karaoz U."/>
            <person name="Brodie E.L."/>
            <person name="Williams K.H."/>
            <person name="Hubbard S.S."/>
            <person name="Banfield J.F."/>
        </authorList>
    </citation>
    <scope>NUCLEOTIDE SEQUENCE [LARGE SCALE GENOMIC DNA]</scope>
</reference>
<name>A0A1F6A7N5_9BACT</name>
<evidence type="ECO:0000313" key="10">
    <source>
        <dbReference type="EMBL" id="OGG20695.1"/>
    </source>
</evidence>
<feature type="transmembrane region" description="Helical" evidence="8">
    <location>
        <begin position="336"/>
        <end position="353"/>
    </location>
</feature>
<keyword evidence="2" id="KW-1003">Cell membrane</keyword>
<feature type="transmembrane region" description="Helical" evidence="8">
    <location>
        <begin position="365"/>
        <end position="388"/>
    </location>
</feature>
<evidence type="ECO:0000259" key="9">
    <source>
        <dbReference type="Pfam" id="PF13231"/>
    </source>
</evidence>
<feature type="transmembrane region" description="Helical" evidence="8">
    <location>
        <begin position="203"/>
        <end position="220"/>
    </location>
</feature>
<evidence type="ECO:0000256" key="6">
    <source>
        <dbReference type="ARBA" id="ARBA00022989"/>
    </source>
</evidence>
<feature type="domain" description="Glycosyltransferase RgtA/B/C/D-like" evidence="9">
    <location>
        <begin position="59"/>
        <end position="213"/>
    </location>
</feature>
<evidence type="ECO:0000313" key="11">
    <source>
        <dbReference type="Proteomes" id="UP000177092"/>
    </source>
</evidence>
<evidence type="ECO:0000256" key="4">
    <source>
        <dbReference type="ARBA" id="ARBA00022679"/>
    </source>
</evidence>
<evidence type="ECO:0000256" key="8">
    <source>
        <dbReference type="SAM" id="Phobius"/>
    </source>
</evidence>
<dbReference type="PANTHER" id="PTHR33908:SF11">
    <property type="entry name" value="MEMBRANE PROTEIN"/>
    <property type="match status" value="1"/>
</dbReference>
<dbReference type="Pfam" id="PF13231">
    <property type="entry name" value="PMT_2"/>
    <property type="match status" value="1"/>
</dbReference>
<dbReference type="InterPro" id="IPR038731">
    <property type="entry name" value="RgtA/B/C-like"/>
</dbReference>
<sequence length="506" mass="57908">MKKKVLLFLLLGLFITSIRVYKLYDIPGEWFGDISNVHEYVEQILRGEWPFYFFQSPGPLYHYLIAPIAIIIRNEGYLKYKIASVLVSLAGIFSLYIFTKEVSDKKTAIISSLIMSFSFWYLIWSRIGNSQIVIPQLTALMSFFLVKFLKNQKFIYLFFGTAVSSLGLYAYPQTYIFPAVYLLSVLLLLGIKKKIKCNYKNIFFILVFQLLFSLPFFMIITKQIDNFGPSGYIGQKVFPLKNMSLIQLIKKTALNYEKTLLMLHVKGHDSFRVNVPNHPQLDRISGIMFFIGVLYFLSKRKITWLIYLIILLFILPIPSILPAIPDGEIPNNGRTIALTAIVYIFVGAGAVFSNNLINKVSKNKLLGSTVIAILVAYICYSNLHFYFFRYAPQLPDNNLGPSKIIAKYLDTYSNNYAIYFAECCWGGWGEPEPKAIMYQLKQKKKFILDNKIIEKCEDITSFPAVIFYGSEEGTTKFDITSCGKKYSNAQILSPDNLVVANIKVVE</sequence>
<feature type="transmembrane region" description="Helical" evidence="8">
    <location>
        <begin position="280"/>
        <end position="297"/>
    </location>
</feature>
<feature type="transmembrane region" description="Helical" evidence="8">
    <location>
        <begin position="107"/>
        <end position="124"/>
    </location>
</feature>
<evidence type="ECO:0000256" key="5">
    <source>
        <dbReference type="ARBA" id="ARBA00022692"/>
    </source>
</evidence>
<evidence type="ECO:0000256" key="3">
    <source>
        <dbReference type="ARBA" id="ARBA00022676"/>
    </source>
</evidence>
<evidence type="ECO:0000256" key="7">
    <source>
        <dbReference type="ARBA" id="ARBA00023136"/>
    </source>
</evidence>
<organism evidence="10 11">
    <name type="scientific">Candidatus Gottesmanbacteria bacterium RIFCSPHIGHO2_02_FULL_40_13</name>
    <dbReference type="NCBI Taxonomy" id="1798384"/>
    <lineage>
        <taxon>Bacteria</taxon>
        <taxon>Candidatus Gottesmaniibacteriota</taxon>
    </lineage>
</organism>
<keyword evidence="6 8" id="KW-1133">Transmembrane helix</keyword>
<dbReference type="GO" id="GO:0009103">
    <property type="term" value="P:lipopolysaccharide biosynthetic process"/>
    <property type="evidence" value="ECO:0007669"/>
    <property type="project" value="UniProtKB-ARBA"/>
</dbReference>
<dbReference type="InterPro" id="IPR050297">
    <property type="entry name" value="LipidA_mod_glycosyltrf_83"/>
</dbReference>
<keyword evidence="3" id="KW-0328">Glycosyltransferase</keyword>
<keyword evidence="4" id="KW-0808">Transferase</keyword>
<dbReference type="PANTHER" id="PTHR33908">
    <property type="entry name" value="MANNOSYLTRANSFERASE YKCB-RELATED"/>
    <property type="match status" value="1"/>
</dbReference>
<protein>
    <recommendedName>
        <fullName evidence="9">Glycosyltransferase RgtA/B/C/D-like domain-containing protein</fullName>
    </recommendedName>
</protein>
<feature type="transmembrane region" description="Helical" evidence="8">
    <location>
        <begin position="304"/>
        <end position="324"/>
    </location>
</feature>
<keyword evidence="7 8" id="KW-0472">Membrane</keyword>